<proteinExistence type="predicted"/>
<feature type="non-terminal residue" evidence="1">
    <location>
        <position position="48"/>
    </location>
</feature>
<dbReference type="EMBL" id="BARS01019474">
    <property type="protein sequence ID" value="GAF91324.1"/>
    <property type="molecule type" value="Genomic_DNA"/>
</dbReference>
<organism evidence="1">
    <name type="scientific">marine sediment metagenome</name>
    <dbReference type="NCBI Taxonomy" id="412755"/>
    <lineage>
        <taxon>unclassified sequences</taxon>
        <taxon>metagenomes</taxon>
        <taxon>ecological metagenomes</taxon>
    </lineage>
</organism>
<dbReference type="AlphaFoldDB" id="X0TDN0"/>
<protein>
    <recommendedName>
        <fullName evidence="2">Holliday junction resolvase RuvC</fullName>
    </recommendedName>
</protein>
<name>X0TDN0_9ZZZZ</name>
<sequence length="48" mass="5743">MPKKTLKIIGINPGTRYLGISVFQDSDLRDWRIKVFQEKWSEHKIKKI</sequence>
<reference evidence="1" key="1">
    <citation type="journal article" date="2014" name="Front. Microbiol.">
        <title>High frequency of phylogenetically diverse reductive dehalogenase-homologous genes in deep subseafloor sedimentary metagenomes.</title>
        <authorList>
            <person name="Kawai M."/>
            <person name="Futagami T."/>
            <person name="Toyoda A."/>
            <person name="Takaki Y."/>
            <person name="Nishi S."/>
            <person name="Hori S."/>
            <person name="Arai W."/>
            <person name="Tsubouchi T."/>
            <person name="Morono Y."/>
            <person name="Uchiyama I."/>
            <person name="Ito T."/>
            <person name="Fujiyama A."/>
            <person name="Inagaki F."/>
            <person name="Takami H."/>
        </authorList>
    </citation>
    <scope>NUCLEOTIDE SEQUENCE</scope>
    <source>
        <strain evidence="1">Expedition CK06-06</strain>
    </source>
</reference>
<gene>
    <name evidence="1" type="ORF">S01H1_31558</name>
</gene>
<evidence type="ECO:0008006" key="2">
    <source>
        <dbReference type="Google" id="ProtNLM"/>
    </source>
</evidence>
<evidence type="ECO:0000313" key="1">
    <source>
        <dbReference type="EMBL" id="GAF91324.1"/>
    </source>
</evidence>
<comment type="caution">
    <text evidence="1">The sequence shown here is derived from an EMBL/GenBank/DDBJ whole genome shotgun (WGS) entry which is preliminary data.</text>
</comment>
<accession>X0TDN0</accession>